<protein>
    <submittedName>
        <fullName evidence="2">Uncharacterized protein</fullName>
    </submittedName>
</protein>
<accession>A0A834M6T3</accession>
<feature type="non-terminal residue" evidence="2">
    <location>
        <position position="1"/>
    </location>
</feature>
<keyword evidence="3" id="KW-1185">Reference proteome</keyword>
<organism evidence="2 3">
    <name type="scientific">Rhynchophorus ferrugineus</name>
    <name type="common">Red palm weevil</name>
    <name type="synonym">Curculio ferrugineus</name>
    <dbReference type="NCBI Taxonomy" id="354439"/>
    <lineage>
        <taxon>Eukaryota</taxon>
        <taxon>Metazoa</taxon>
        <taxon>Ecdysozoa</taxon>
        <taxon>Arthropoda</taxon>
        <taxon>Hexapoda</taxon>
        <taxon>Insecta</taxon>
        <taxon>Pterygota</taxon>
        <taxon>Neoptera</taxon>
        <taxon>Endopterygota</taxon>
        <taxon>Coleoptera</taxon>
        <taxon>Polyphaga</taxon>
        <taxon>Cucujiformia</taxon>
        <taxon>Curculionidae</taxon>
        <taxon>Dryophthorinae</taxon>
        <taxon>Rhynchophorus</taxon>
    </lineage>
</organism>
<feature type="region of interest" description="Disordered" evidence="1">
    <location>
        <begin position="26"/>
        <end position="131"/>
    </location>
</feature>
<proteinExistence type="predicted"/>
<name>A0A834M6T3_RHYFE</name>
<gene>
    <name evidence="2" type="ORF">GWI33_014543</name>
</gene>
<comment type="caution">
    <text evidence="2">The sequence shown here is derived from an EMBL/GenBank/DDBJ whole genome shotgun (WGS) entry which is preliminary data.</text>
</comment>
<reference evidence="2" key="1">
    <citation type="submission" date="2020-08" db="EMBL/GenBank/DDBJ databases">
        <title>Genome sequencing and assembly of the red palm weevil Rhynchophorus ferrugineus.</title>
        <authorList>
            <person name="Dias G.B."/>
            <person name="Bergman C.M."/>
            <person name="Manee M."/>
        </authorList>
    </citation>
    <scope>NUCLEOTIDE SEQUENCE</scope>
    <source>
        <strain evidence="2">AA-2017</strain>
        <tissue evidence="2">Whole larva</tissue>
    </source>
</reference>
<evidence type="ECO:0000313" key="3">
    <source>
        <dbReference type="Proteomes" id="UP000625711"/>
    </source>
</evidence>
<evidence type="ECO:0000313" key="2">
    <source>
        <dbReference type="EMBL" id="KAF7272698.1"/>
    </source>
</evidence>
<dbReference type="Proteomes" id="UP000625711">
    <property type="component" value="Unassembled WGS sequence"/>
</dbReference>
<feature type="compositionally biased region" description="Basic and acidic residues" evidence="1">
    <location>
        <begin position="35"/>
        <end position="60"/>
    </location>
</feature>
<dbReference type="AlphaFoldDB" id="A0A834M6T3"/>
<sequence length="131" mass="14696">MSSAVHNGPMPEKPLYLYQYYTPETSRIDPNWNRAETKGEISGEPKTEEGTRRRSERDDAWAGQPSRKPPGLETGKVQHGHLSNGRGPPNHISGRKKSGTASRRTRIPNNLLRAGRGRSPRPSDVYRSIPR</sequence>
<evidence type="ECO:0000256" key="1">
    <source>
        <dbReference type="SAM" id="MobiDB-lite"/>
    </source>
</evidence>
<dbReference type="EMBL" id="JAACXV010013726">
    <property type="protein sequence ID" value="KAF7272698.1"/>
    <property type="molecule type" value="Genomic_DNA"/>
</dbReference>
<feature type="compositionally biased region" description="Basic residues" evidence="1">
    <location>
        <begin position="93"/>
        <end position="106"/>
    </location>
</feature>